<sequence>MVATDPTARDLGRILRTLVSTADDRRAQSQTPIRTWAVLGEVRTDDGLSENEHVVEHDRIGRQAVRLAVDKVLCVGPTRAVRALHQGAVMEGSWGDEARLAEDPADAAPVLHADPDWTPQPGDVVLVAGPDVPLAEIVAVWRERLGRAVVEVDAATGS</sequence>
<evidence type="ECO:0000313" key="2">
    <source>
        <dbReference type="Proteomes" id="UP000466307"/>
    </source>
</evidence>
<dbReference type="Gene3D" id="3.90.190.20">
    <property type="entry name" value="Mur ligase, C-terminal domain"/>
    <property type="match status" value="1"/>
</dbReference>
<organism evidence="1 2">
    <name type="scientific">Gordonia desulfuricans</name>
    <dbReference type="NCBI Taxonomy" id="89051"/>
    <lineage>
        <taxon>Bacteria</taxon>
        <taxon>Bacillati</taxon>
        <taxon>Actinomycetota</taxon>
        <taxon>Actinomycetes</taxon>
        <taxon>Mycobacteriales</taxon>
        <taxon>Gordoniaceae</taxon>
        <taxon>Gordonia</taxon>
    </lineage>
</organism>
<keyword evidence="2" id="KW-1185">Reference proteome</keyword>
<dbReference type="InterPro" id="IPR036615">
    <property type="entry name" value="Mur_ligase_C_dom_sf"/>
</dbReference>
<protein>
    <submittedName>
        <fullName evidence="1">UDP-N-acetylmuramoyl-tripeptide--D-alanyl-D-alanine ligase</fullName>
    </submittedName>
</protein>
<gene>
    <name evidence="1" type="ORF">GYA93_12980</name>
</gene>
<accession>A0A7K3LQD9</accession>
<name>A0A7K3LQD9_9ACTN</name>
<dbReference type="Proteomes" id="UP000466307">
    <property type="component" value="Unassembled WGS sequence"/>
</dbReference>
<reference evidence="1 2" key="1">
    <citation type="submission" date="2020-01" db="EMBL/GenBank/DDBJ databases">
        <title>Investigation of new actinobacteria for the biodesulphurisation of diesel fuel.</title>
        <authorList>
            <person name="Athi Narayanan S.M."/>
        </authorList>
    </citation>
    <scope>NUCLEOTIDE SEQUENCE [LARGE SCALE GENOMIC DNA]</scope>
    <source>
        <strain evidence="1 2">213E</strain>
    </source>
</reference>
<comment type="caution">
    <text evidence="1">The sequence shown here is derived from an EMBL/GenBank/DDBJ whole genome shotgun (WGS) entry which is preliminary data.</text>
</comment>
<dbReference type="AlphaFoldDB" id="A0A7K3LQD9"/>
<dbReference type="GO" id="GO:0016881">
    <property type="term" value="F:acid-amino acid ligase activity"/>
    <property type="evidence" value="ECO:0007669"/>
    <property type="project" value="InterPro"/>
</dbReference>
<dbReference type="EMBL" id="JAADZU010000039">
    <property type="protein sequence ID" value="NDK90484.1"/>
    <property type="molecule type" value="Genomic_DNA"/>
</dbReference>
<keyword evidence="1" id="KW-0436">Ligase</keyword>
<evidence type="ECO:0000313" key="1">
    <source>
        <dbReference type="EMBL" id="NDK90484.1"/>
    </source>
</evidence>
<proteinExistence type="predicted"/>